<evidence type="ECO:0000313" key="2">
    <source>
        <dbReference type="Proteomes" id="UP001163324"/>
    </source>
</evidence>
<evidence type="ECO:0000313" key="1">
    <source>
        <dbReference type="EMBL" id="KAI9896487.1"/>
    </source>
</evidence>
<dbReference type="EMBL" id="CM047948">
    <property type="protein sequence ID" value="KAI9896487.1"/>
    <property type="molecule type" value="Genomic_DNA"/>
</dbReference>
<keyword evidence="2" id="KW-1185">Reference proteome</keyword>
<proteinExistence type="predicted"/>
<dbReference type="Proteomes" id="UP001163324">
    <property type="component" value="Chromosome 9"/>
</dbReference>
<comment type="caution">
    <text evidence="1">The sequence shown here is derived from an EMBL/GenBank/DDBJ whole genome shotgun (WGS) entry which is preliminary data.</text>
</comment>
<sequence length="191" mass="20575">MKISLPWIVLPAGIVSAWKAMTAYSPEHPEIHDKIINAADRYFVIGVQEPTTYCGLVDVTKCPEGSSTLVNDNLTNLASAMPGGQNIFVDKMGHVSYTLPHSTYRPPGAQIGGFYSCRLLTDCAPPVTVLSWESYDGENGLWACPVDPDTPVSIKATLKASVKDFKGSGCLKVEGIKLSDAGDDFAAWAYM</sequence>
<reference evidence="1" key="1">
    <citation type="submission" date="2022-10" db="EMBL/GenBank/DDBJ databases">
        <title>Complete Genome of Trichothecium roseum strain YXFP-22015, a Plant Pathogen Isolated from Citrus.</title>
        <authorList>
            <person name="Wang Y."/>
            <person name="Zhu L."/>
        </authorList>
    </citation>
    <scope>NUCLEOTIDE SEQUENCE</scope>
    <source>
        <strain evidence="1">YXFP-22015</strain>
    </source>
</reference>
<gene>
    <name evidence="1" type="ORF">N3K66_008659</name>
</gene>
<protein>
    <submittedName>
        <fullName evidence="1">Uncharacterized protein</fullName>
    </submittedName>
</protein>
<name>A0ACC0USJ8_9HYPO</name>
<accession>A0ACC0USJ8</accession>
<organism evidence="1 2">
    <name type="scientific">Trichothecium roseum</name>
    <dbReference type="NCBI Taxonomy" id="47278"/>
    <lineage>
        <taxon>Eukaryota</taxon>
        <taxon>Fungi</taxon>
        <taxon>Dikarya</taxon>
        <taxon>Ascomycota</taxon>
        <taxon>Pezizomycotina</taxon>
        <taxon>Sordariomycetes</taxon>
        <taxon>Hypocreomycetidae</taxon>
        <taxon>Hypocreales</taxon>
        <taxon>Hypocreales incertae sedis</taxon>
        <taxon>Trichothecium</taxon>
    </lineage>
</organism>